<dbReference type="InParanoid" id="A0A3Q3F7F9"/>
<dbReference type="STRING" id="56723.ENSLBEP00000015509"/>
<keyword evidence="7" id="KW-0325">Glycoprotein</keyword>
<evidence type="ECO:0000256" key="3">
    <source>
        <dbReference type="ARBA" id="ARBA00022989"/>
    </source>
</evidence>
<dbReference type="PANTHER" id="PTHR24232">
    <property type="entry name" value="G-PROTEIN COUPLED RECEPTOR"/>
    <property type="match status" value="1"/>
</dbReference>
<feature type="domain" description="G-protein coupled receptors family 1 profile" evidence="11">
    <location>
        <begin position="100"/>
        <end position="247"/>
    </location>
</feature>
<evidence type="ECO:0000256" key="2">
    <source>
        <dbReference type="ARBA" id="ARBA00022692"/>
    </source>
</evidence>
<dbReference type="AlphaFoldDB" id="A0A3Q3F7F9"/>
<dbReference type="GO" id="GO:0005886">
    <property type="term" value="C:plasma membrane"/>
    <property type="evidence" value="ECO:0007669"/>
    <property type="project" value="TreeGrafter"/>
</dbReference>
<evidence type="ECO:0000256" key="1">
    <source>
        <dbReference type="ARBA" id="ARBA00004141"/>
    </source>
</evidence>
<evidence type="ECO:0000256" key="10">
    <source>
        <dbReference type="SAM" id="Phobius"/>
    </source>
</evidence>
<dbReference type="SUPFAM" id="SSF81321">
    <property type="entry name" value="Family A G protein-coupled receptor-like"/>
    <property type="match status" value="1"/>
</dbReference>
<dbReference type="GO" id="GO:0007200">
    <property type="term" value="P:phospholipase C-activating G protein-coupled receptor signaling pathway"/>
    <property type="evidence" value="ECO:0007669"/>
    <property type="project" value="TreeGrafter"/>
</dbReference>
<keyword evidence="3 10" id="KW-1133">Transmembrane helix</keyword>
<name>A0A3Q3F7F9_9LABR</name>
<accession>A0A3Q3F7F9</accession>
<dbReference type="Proteomes" id="UP000261660">
    <property type="component" value="Unplaced"/>
</dbReference>
<dbReference type="PROSITE" id="PS50262">
    <property type="entry name" value="G_PROTEIN_RECEP_F1_2"/>
    <property type="match status" value="1"/>
</dbReference>
<feature type="transmembrane region" description="Helical" evidence="10">
    <location>
        <begin position="138"/>
        <end position="157"/>
    </location>
</feature>
<keyword evidence="4 9" id="KW-0297">G-protein coupled receptor</keyword>
<dbReference type="GeneTree" id="ENSGT00940000164014"/>
<organism evidence="12 13">
    <name type="scientific">Labrus bergylta</name>
    <name type="common">ballan wrasse</name>
    <dbReference type="NCBI Taxonomy" id="56723"/>
    <lineage>
        <taxon>Eukaryota</taxon>
        <taxon>Metazoa</taxon>
        <taxon>Chordata</taxon>
        <taxon>Craniata</taxon>
        <taxon>Vertebrata</taxon>
        <taxon>Euteleostomi</taxon>
        <taxon>Actinopterygii</taxon>
        <taxon>Neopterygii</taxon>
        <taxon>Teleostei</taxon>
        <taxon>Neoteleostei</taxon>
        <taxon>Acanthomorphata</taxon>
        <taxon>Eupercaria</taxon>
        <taxon>Labriformes</taxon>
        <taxon>Labridae</taxon>
        <taxon>Labrus</taxon>
    </lineage>
</organism>
<reference evidence="12" key="1">
    <citation type="submission" date="2025-08" db="UniProtKB">
        <authorList>
            <consortium name="Ensembl"/>
        </authorList>
    </citation>
    <scope>IDENTIFICATION</scope>
</reference>
<evidence type="ECO:0000256" key="4">
    <source>
        <dbReference type="ARBA" id="ARBA00023040"/>
    </source>
</evidence>
<dbReference type="GO" id="GO:0035025">
    <property type="term" value="P:positive regulation of Rho protein signal transduction"/>
    <property type="evidence" value="ECO:0007669"/>
    <property type="project" value="TreeGrafter"/>
</dbReference>
<evidence type="ECO:0000256" key="5">
    <source>
        <dbReference type="ARBA" id="ARBA00023136"/>
    </source>
</evidence>
<keyword evidence="6 9" id="KW-0675">Receptor</keyword>
<dbReference type="Pfam" id="PF00001">
    <property type="entry name" value="7tm_1"/>
    <property type="match status" value="1"/>
</dbReference>
<keyword evidence="5 10" id="KW-0472">Membrane</keyword>
<keyword evidence="13" id="KW-1185">Reference proteome</keyword>
<dbReference type="OrthoDB" id="5961704at2759"/>
<evidence type="ECO:0000256" key="9">
    <source>
        <dbReference type="RuleBase" id="RU000688"/>
    </source>
</evidence>
<dbReference type="PANTHER" id="PTHR24232:SF85">
    <property type="entry name" value="G-PROTEIN COUPLED RECEPTOR 4"/>
    <property type="match status" value="1"/>
</dbReference>
<feature type="transmembrane region" description="Helical" evidence="10">
    <location>
        <begin position="163"/>
        <end position="183"/>
    </location>
</feature>
<protein>
    <submittedName>
        <fullName evidence="12">G-protein coupled receptor 4-like</fullName>
    </submittedName>
</protein>
<reference evidence="12" key="2">
    <citation type="submission" date="2025-09" db="UniProtKB">
        <authorList>
            <consortium name="Ensembl"/>
        </authorList>
    </citation>
    <scope>IDENTIFICATION</scope>
</reference>
<feature type="transmembrane region" description="Helical" evidence="10">
    <location>
        <begin position="37"/>
        <end position="58"/>
    </location>
</feature>
<dbReference type="PROSITE" id="PS00237">
    <property type="entry name" value="G_PROTEIN_RECEP_F1_1"/>
    <property type="match status" value="1"/>
</dbReference>
<feature type="transmembrane region" description="Helical" evidence="10">
    <location>
        <begin position="100"/>
        <end position="118"/>
    </location>
</feature>
<evidence type="ECO:0000313" key="13">
    <source>
        <dbReference type="Proteomes" id="UP000261660"/>
    </source>
</evidence>
<dbReference type="InterPro" id="IPR000276">
    <property type="entry name" value="GPCR_Rhodpsn"/>
</dbReference>
<proteinExistence type="inferred from homology"/>
<feature type="transmembrane region" description="Helical" evidence="10">
    <location>
        <begin position="224"/>
        <end position="250"/>
    </location>
</feature>
<evidence type="ECO:0000256" key="8">
    <source>
        <dbReference type="ARBA" id="ARBA00023224"/>
    </source>
</evidence>
<evidence type="ECO:0000259" key="11">
    <source>
        <dbReference type="PROSITE" id="PS50262"/>
    </source>
</evidence>
<dbReference type="InterPro" id="IPR017452">
    <property type="entry name" value="GPCR_Rhodpsn_7TM"/>
</dbReference>
<keyword evidence="2 9" id="KW-0812">Transmembrane</keyword>
<keyword evidence="8 9" id="KW-0807">Transducer</keyword>
<dbReference type="Gene3D" id="1.20.1070.10">
    <property type="entry name" value="Rhodopsin 7-helix transmembrane proteins"/>
    <property type="match status" value="2"/>
</dbReference>
<evidence type="ECO:0000256" key="6">
    <source>
        <dbReference type="ARBA" id="ARBA00023170"/>
    </source>
</evidence>
<dbReference type="GO" id="GO:0004930">
    <property type="term" value="F:G protein-coupled receptor activity"/>
    <property type="evidence" value="ECO:0007669"/>
    <property type="project" value="UniProtKB-KW"/>
</dbReference>
<comment type="subcellular location">
    <subcellularLocation>
        <location evidence="1">Membrane</location>
        <topology evidence="1">Multi-pass membrane protein</topology>
    </subcellularLocation>
</comment>
<comment type="similarity">
    <text evidence="9">Belongs to the G-protein coupled receptor 1 family.</text>
</comment>
<evidence type="ECO:0000313" key="12">
    <source>
        <dbReference type="Ensembl" id="ENSLBEP00000015509.1"/>
    </source>
</evidence>
<sequence length="277" mass="31533">MEDFLNNTSQNESYGQSEIDQDYDYDKYKSLNFIKRVATFVIISICLPLTMAAIYSVFFMVRNDRGAPFYVINILISDVIQLSCLTVWGALQIWEYISSFIYRMAVLASVGFMVCLALERYLVIAKPLWYRFNRSKNMSVVVCAVVWASSIVFNFSYKTTCVAFLLPFPLLIFFLVGTVRALSTSISVPSDEKRRIVGILVLVLLIYTLLFLPFLITILKSKLISYTLFIVSDIFLRCSPLANLVLYVFIRKGTIDKLLAAVGCCRKESNDPQSVSM</sequence>
<feature type="transmembrane region" description="Helical" evidence="10">
    <location>
        <begin position="70"/>
        <end position="94"/>
    </location>
</feature>
<dbReference type="PRINTS" id="PR00237">
    <property type="entry name" value="GPCRRHODOPSN"/>
</dbReference>
<feature type="transmembrane region" description="Helical" evidence="10">
    <location>
        <begin position="195"/>
        <end position="218"/>
    </location>
</feature>
<evidence type="ECO:0000256" key="7">
    <source>
        <dbReference type="ARBA" id="ARBA00023180"/>
    </source>
</evidence>
<dbReference type="Ensembl" id="ENSLBET00000016438.1">
    <property type="protein sequence ID" value="ENSLBEP00000015509.1"/>
    <property type="gene ID" value="ENSLBEG00000012064.1"/>
</dbReference>